<evidence type="ECO:0000313" key="3">
    <source>
        <dbReference type="Proteomes" id="UP000552644"/>
    </source>
</evidence>
<organism evidence="2 3">
    <name type="scientific">Streptosporangium saharense</name>
    <dbReference type="NCBI Taxonomy" id="1706840"/>
    <lineage>
        <taxon>Bacteria</taxon>
        <taxon>Bacillati</taxon>
        <taxon>Actinomycetota</taxon>
        <taxon>Actinomycetes</taxon>
        <taxon>Streptosporangiales</taxon>
        <taxon>Streptosporangiaceae</taxon>
        <taxon>Streptosporangium</taxon>
    </lineage>
</organism>
<proteinExistence type="predicted"/>
<evidence type="ECO:0000256" key="1">
    <source>
        <dbReference type="SAM" id="MobiDB-lite"/>
    </source>
</evidence>
<dbReference type="EMBL" id="JACHJP010000009">
    <property type="protein sequence ID" value="MBB4919153.1"/>
    <property type="molecule type" value="Genomic_DNA"/>
</dbReference>
<dbReference type="AlphaFoldDB" id="A0A7W7VQW6"/>
<dbReference type="Proteomes" id="UP000552644">
    <property type="component" value="Unassembled WGS sequence"/>
</dbReference>
<gene>
    <name evidence="2" type="ORF">FHS44_006295</name>
</gene>
<feature type="region of interest" description="Disordered" evidence="1">
    <location>
        <begin position="39"/>
        <end position="58"/>
    </location>
</feature>
<comment type="caution">
    <text evidence="2">The sequence shown here is derived from an EMBL/GenBank/DDBJ whole genome shotgun (WGS) entry which is preliminary data.</text>
</comment>
<name>A0A7W7VQW6_9ACTN</name>
<sequence>MGMNIFTPNPKDDDLTPQEYAAKLAALPTDPDRLLAQVKGDRHWAAKPEGDPGDREHPDARAFRVLSVYLDQEVPVPPKLAAAIFRALARIPAVRTYTGVRDALGRPGIGIVYDPGAPGAPGVGVGYDEKGEVVSRSYIVLDPTTYRYLGRRVEYLRDEIINGEVAFRKGSFYASAEVASGVVDKPGQLP</sequence>
<dbReference type="RefSeq" id="WP_312863878.1">
    <property type="nucleotide sequence ID" value="NZ_JACHJP010000009.1"/>
</dbReference>
<accession>A0A7W7VQW6</accession>
<reference evidence="2 3" key="1">
    <citation type="submission" date="2020-08" db="EMBL/GenBank/DDBJ databases">
        <title>Genomic Encyclopedia of Type Strains, Phase III (KMG-III): the genomes of soil and plant-associated and newly described type strains.</title>
        <authorList>
            <person name="Whitman W."/>
        </authorList>
    </citation>
    <scope>NUCLEOTIDE SEQUENCE [LARGE SCALE GENOMIC DNA]</scope>
    <source>
        <strain evidence="2 3">CECT 8840</strain>
    </source>
</reference>
<evidence type="ECO:0000313" key="2">
    <source>
        <dbReference type="EMBL" id="MBB4919153.1"/>
    </source>
</evidence>
<protein>
    <submittedName>
        <fullName evidence="2">Uncharacterized protein</fullName>
    </submittedName>
</protein>
<keyword evidence="3" id="KW-1185">Reference proteome</keyword>